<sequence>MSDSDCLTCKNLKTRERPGKGVTIVFNPRIQMPGTPTIEGHRLAAEHMASRAVKFGVGEVMDDYQLEREQVLVACWWAGQWGPRRLKKILKKSKLGFGDQEELSRGTYYGFPLRLEADAAVVFETNALWRNRRSWETSEYPDVSGVLGSGTRAEIELLGSYFGYTIAHAQQTLRNVDENEGRETNYLYSLRVAHAIRQDPDAWMQRRRIVRTEEETKKYAAELWRTTTTIRLAMREDLWLQNDRACQMFNLKPCAYLPLCSGRDLVQSENWTTRKQPHPELDTVQISDLLSLTVSSARCFLQCPMKYWHKYIQRTEPAVSEEAVALSFGRAWHVCQEVYWKTLAVAKLAA</sequence>
<dbReference type="EMBL" id="LAZR01009729">
    <property type="protein sequence ID" value="KKM70914.1"/>
    <property type="molecule type" value="Genomic_DNA"/>
</dbReference>
<name>A0A0F9JM75_9ZZZZ</name>
<dbReference type="InterPro" id="IPR038726">
    <property type="entry name" value="PDDEXK_AddAB-type"/>
</dbReference>
<proteinExistence type="predicted"/>
<gene>
    <name evidence="2" type="ORF">LCGC14_1436010</name>
</gene>
<evidence type="ECO:0000259" key="1">
    <source>
        <dbReference type="Pfam" id="PF12705"/>
    </source>
</evidence>
<dbReference type="AlphaFoldDB" id="A0A0F9JM75"/>
<feature type="domain" description="PD-(D/E)XK endonuclease-like" evidence="1">
    <location>
        <begin position="292"/>
        <end position="341"/>
    </location>
</feature>
<protein>
    <recommendedName>
        <fullName evidence="1">PD-(D/E)XK endonuclease-like domain-containing protein</fullName>
    </recommendedName>
</protein>
<organism evidence="2">
    <name type="scientific">marine sediment metagenome</name>
    <dbReference type="NCBI Taxonomy" id="412755"/>
    <lineage>
        <taxon>unclassified sequences</taxon>
        <taxon>metagenomes</taxon>
        <taxon>ecological metagenomes</taxon>
    </lineage>
</organism>
<comment type="caution">
    <text evidence="2">The sequence shown here is derived from an EMBL/GenBank/DDBJ whole genome shotgun (WGS) entry which is preliminary data.</text>
</comment>
<reference evidence="2" key="1">
    <citation type="journal article" date="2015" name="Nature">
        <title>Complex archaea that bridge the gap between prokaryotes and eukaryotes.</title>
        <authorList>
            <person name="Spang A."/>
            <person name="Saw J.H."/>
            <person name="Jorgensen S.L."/>
            <person name="Zaremba-Niedzwiedzka K."/>
            <person name="Martijn J."/>
            <person name="Lind A.E."/>
            <person name="van Eijk R."/>
            <person name="Schleper C."/>
            <person name="Guy L."/>
            <person name="Ettema T.J."/>
        </authorList>
    </citation>
    <scope>NUCLEOTIDE SEQUENCE</scope>
</reference>
<dbReference type="Pfam" id="PF12705">
    <property type="entry name" value="PDDEXK_1"/>
    <property type="match status" value="1"/>
</dbReference>
<evidence type="ECO:0000313" key="2">
    <source>
        <dbReference type="EMBL" id="KKM70914.1"/>
    </source>
</evidence>
<accession>A0A0F9JM75</accession>